<evidence type="ECO:0000313" key="14">
    <source>
        <dbReference type="EMBL" id="RUM95304.1"/>
    </source>
</evidence>
<keyword evidence="7" id="KW-0010">Activator</keyword>
<evidence type="ECO:0000256" key="4">
    <source>
        <dbReference type="ARBA" id="ARBA00023012"/>
    </source>
</evidence>
<evidence type="ECO:0000259" key="12">
    <source>
        <dbReference type="PROSITE" id="PS50110"/>
    </source>
</evidence>
<dbReference type="Proteomes" id="UP000281647">
    <property type="component" value="Unassembled WGS sequence"/>
</dbReference>
<dbReference type="InterPro" id="IPR001789">
    <property type="entry name" value="Sig_transdc_resp-reg_receiver"/>
</dbReference>
<evidence type="ECO:0000313" key="15">
    <source>
        <dbReference type="Proteomes" id="UP000281647"/>
    </source>
</evidence>
<dbReference type="Pfam" id="PF00486">
    <property type="entry name" value="Trans_reg_C"/>
    <property type="match status" value="1"/>
</dbReference>
<dbReference type="Pfam" id="PF00072">
    <property type="entry name" value="Response_reg"/>
    <property type="match status" value="1"/>
</dbReference>
<dbReference type="InterPro" id="IPR036388">
    <property type="entry name" value="WH-like_DNA-bd_sf"/>
</dbReference>
<dbReference type="PANTHER" id="PTHR48111:SF4">
    <property type="entry name" value="DNA-BINDING DUAL TRANSCRIPTIONAL REGULATOR OMPR"/>
    <property type="match status" value="1"/>
</dbReference>
<keyword evidence="5" id="KW-0805">Transcription regulation</keyword>
<dbReference type="AlphaFoldDB" id="A0A432UZD0"/>
<dbReference type="PROSITE" id="PS51755">
    <property type="entry name" value="OMPR_PHOB"/>
    <property type="match status" value="1"/>
</dbReference>
<keyword evidence="2" id="KW-0963">Cytoplasm</keyword>
<dbReference type="InterPro" id="IPR001867">
    <property type="entry name" value="OmpR/PhoB-type_DNA-bd"/>
</dbReference>
<comment type="caution">
    <text evidence="14">The sequence shown here is derived from an EMBL/GenBank/DDBJ whole genome shotgun (WGS) entry which is preliminary data.</text>
</comment>
<dbReference type="OrthoDB" id="9784252at2"/>
<dbReference type="SUPFAM" id="SSF46894">
    <property type="entry name" value="C-terminal effector domain of the bipartite response regulators"/>
    <property type="match status" value="1"/>
</dbReference>
<evidence type="ECO:0000256" key="10">
    <source>
        <dbReference type="PROSITE-ProRule" id="PRU00169"/>
    </source>
</evidence>
<evidence type="ECO:0000256" key="2">
    <source>
        <dbReference type="ARBA" id="ARBA00022490"/>
    </source>
</evidence>
<dbReference type="PANTHER" id="PTHR48111">
    <property type="entry name" value="REGULATOR OF RPOS"/>
    <property type="match status" value="1"/>
</dbReference>
<dbReference type="EMBL" id="RKST01000052">
    <property type="protein sequence ID" value="RUM95304.1"/>
    <property type="molecule type" value="Genomic_DNA"/>
</dbReference>
<keyword evidence="4" id="KW-0902">Two-component regulatory system</keyword>
<feature type="domain" description="OmpR/PhoB-type" evidence="13">
    <location>
        <begin position="143"/>
        <end position="242"/>
    </location>
</feature>
<evidence type="ECO:0000256" key="5">
    <source>
        <dbReference type="ARBA" id="ARBA00023015"/>
    </source>
</evidence>
<feature type="domain" description="Response regulatory" evidence="12">
    <location>
        <begin position="5"/>
        <end position="118"/>
    </location>
</feature>
<keyword evidence="15" id="KW-1185">Reference proteome</keyword>
<accession>A0A432UZD0</accession>
<keyword evidence="6 11" id="KW-0238">DNA-binding</keyword>
<keyword evidence="8" id="KW-0804">Transcription</keyword>
<dbReference type="GO" id="GO:0000976">
    <property type="term" value="F:transcription cis-regulatory region binding"/>
    <property type="evidence" value="ECO:0007669"/>
    <property type="project" value="TreeGrafter"/>
</dbReference>
<dbReference type="InterPro" id="IPR039420">
    <property type="entry name" value="WalR-like"/>
</dbReference>
<dbReference type="Gene3D" id="3.40.50.2300">
    <property type="match status" value="1"/>
</dbReference>
<dbReference type="RefSeq" id="WP_128625556.1">
    <property type="nucleotide sequence ID" value="NZ_ML133518.1"/>
</dbReference>
<reference evidence="14 15" key="1">
    <citation type="submission" date="2018-11" db="EMBL/GenBank/DDBJ databases">
        <title>Pseudaminobacter arsenicus sp. nov., an arsenic-resistant bacterium isolated from arsenic-rich aquifers.</title>
        <authorList>
            <person name="Mu Y."/>
        </authorList>
    </citation>
    <scope>NUCLEOTIDE SEQUENCE [LARGE SCALE GENOMIC DNA]</scope>
    <source>
        <strain evidence="14 15">CB3</strain>
    </source>
</reference>
<evidence type="ECO:0000256" key="3">
    <source>
        <dbReference type="ARBA" id="ARBA00022553"/>
    </source>
</evidence>
<feature type="modified residue" description="4-aspartylphosphate" evidence="10">
    <location>
        <position position="54"/>
    </location>
</feature>
<proteinExistence type="predicted"/>
<evidence type="ECO:0000256" key="11">
    <source>
        <dbReference type="PROSITE-ProRule" id="PRU01091"/>
    </source>
</evidence>
<dbReference type="Gene3D" id="6.10.250.690">
    <property type="match status" value="1"/>
</dbReference>
<dbReference type="GO" id="GO:0032993">
    <property type="term" value="C:protein-DNA complex"/>
    <property type="evidence" value="ECO:0007669"/>
    <property type="project" value="TreeGrafter"/>
</dbReference>
<evidence type="ECO:0000256" key="6">
    <source>
        <dbReference type="ARBA" id="ARBA00023125"/>
    </source>
</evidence>
<comment type="subcellular location">
    <subcellularLocation>
        <location evidence="1">Cytoplasm</location>
    </subcellularLocation>
</comment>
<evidence type="ECO:0000256" key="9">
    <source>
        <dbReference type="ARBA" id="ARBA00067337"/>
    </source>
</evidence>
<dbReference type="Gene3D" id="1.10.10.10">
    <property type="entry name" value="Winged helix-like DNA-binding domain superfamily/Winged helix DNA-binding domain"/>
    <property type="match status" value="1"/>
</dbReference>
<feature type="DNA-binding region" description="OmpR/PhoB-type" evidence="11">
    <location>
        <begin position="143"/>
        <end position="242"/>
    </location>
</feature>
<name>A0A432UZD0_9HYPH</name>
<dbReference type="GO" id="GO:0006355">
    <property type="term" value="P:regulation of DNA-templated transcription"/>
    <property type="evidence" value="ECO:0007669"/>
    <property type="project" value="InterPro"/>
</dbReference>
<dbReference type="FunFam" id="1.10.10.10:FF:000099">
    <property type="entry name" value="Two-component system response regulator TorR"/>
    <property type="match status" value="1"/>
</dbReference>
<organism evidence="14 15">
    <name type="scientific">Borborobacter arsenicus</name>
    <dbReference type="NCBI Taxonomy" id="1851146"/>
    <lineage>
        <taxon>Bacteria</taxon>
        <taxon>Pseudomonadati</taxon>
        <taxon>Pseudomonadota</taxon>
        <taxon>Alphaproteobacteria</taxon>
        <taxon>Hyphomicrobiales</taxon>
        <taxon>Phyllobacteriaceae</taxon>
        <taxon>Borborobacter</taxon>
    </lineage>
</organism>
<dbReference type="SMART" id="SM00862">
    <property type="entry name" value="Trans_reg_C"/>
    <property type="match status" value="1"/>
</dbReference>
<dbReference type="InterPro" id="IPR011006">
    <property type="entry name" value="CheY-like_superfamily"/>
</dbReference>
<dbReference type="GO" id="GO:0005829">
    <property type="term" value="C:cytosol"/>
    <property type="evidence" value="ECO:0007669"/>
    <property type="project" value="TreeGrafter"/>
</dbReference>
<protein>
    <recommendedName>
        <fullName evidence="9">Regulatory protein VirG</fullName>
    </recommendedName>
</protein>
<evidence type="ECO:0000256" key="7">
    <source>
        <dbReference type="ARBA" id="ARBA00023159"/>
    </source>
</evidence>
<dbReference type="PROSITE" id="PS50110">
    <property type="entry name" value="RESPONSE_REGULATORY"/>
    <property type="match status" value="1"/>
</dbReference>
<gene>
    <name evidence="14" type="ORF">EET67_23995</name>
</gene>
<keyword evidence="3 10" id="KW-0597">Phosphoprotein</keyword>
<evidence type="ECO:0000259" key="13">
    <source>
        <dbReference type="PROSITE" id="PS51755"/>
    </source>
</evidence>
<sequence>MATAHIIVCDDEPDIRDTIAEYLERHGFAVTQADAGPALRTLIDTTPVDAVILDIRMPGEDGLSLARYLREHSDVAILMLTGSAEIVDRVVGLEIGADDYIGKPVDPRELLARLKAVLRRTLPKERGADTEPEQMVAGEVGTSSSIQFGRCRFNPEAHKLFNAEGVEIAITAMEFQLLKVFAEHRGRVLNRDQLLELAHDRGWDPFDRSIDIRISRLRKKIEADPSKPEVIRTIRGVGYLYS</sequence>
<evidence type="ECO:0000256" key="8">
    <source>
        <dbReference type="ARBA" id="ARBA00023163"/>
    </source>
</evidence>
<dbReference type="SUPFAM" id="SSF52172">
    <property type="entry name" value="CheY-like"/>
    <property type="match status" value="1"/>
</dbReference>
<dbReference type="CDD" id="cd00383">
    <property type="entry name" value="trans_reg_C"/>
    <property type="match status" value="1"/>
</dbReference>
<dbReference type="GO" id="GO:0000156">
    <property type="term" value="F:phosphorelay response regulator activity"/>
    <property type="evidence" value="ECO:0007669"/>
    <property type="project" value="TreeGrafter"/>
</dbReference>
<dbReference type="SMART" id="SM00448">
    <property type="entry name" value="REC"/>
    <property type="match status" value="1"/>
</dbReference>
<evidence type="ECO:0000256" key="1">
    <source>
        <dbReference type="ARBA" id="ARBA00004496"/>
    </source>
</evidence>
<dbReference type="InterPro" id="IPR016032">
    <property type="entry name" value="Sig_transdc_resp-reg_C-effctor"/>
</dbReference>